<dbReference type="STRING" id="73230.A0A2B7ZFP8"/>
<feature type="compositionally biased region" description="Polar residues" evidence="1">
    <location>
        <begin position="117"/>
        <end position="126"/>
    </location>
</feature>
<evidence type="ECO:0000256" key="1">
    <source>
        <dbReference type="SAM" id="MobiDB-lite"/>
    </source>
</evidence>
<proteinExistence type="predicted"/>
<feature type="region of interest" description="Disordered" evidence="1">
    <location>
        <begin position="107"/>
        <end position="126"/>
    </location>
</feature>
<comment type="caution">
    <text evidence="3">The sequence shown here is derived from an EMBL/GenBank/DDBJ whole genome shotgun (WGS) entry which is preliminary data.</text>
</comment>
<dbReference type="PANTHER" id="PTHR42470:SF2">
    <property type="match status" value="1"/>
</dbReference>
<feature type="domain" description="DUF7924" evidence="2">
    <location>
        <begin position="9"/>
        <end position="91"/>
    </location>
</feature>
<accession>A0A2B7ZFP8</accession>
<sequence length="161" mass="18838">MTLSARGVVKHEKELHQQILAFSISHDHQMIRIYGHYPIINEEKTTYYRHSIREFSFAELDGREKWTSYMFVMRVYSDWAPSHFKRLCSAIDELPIVNFDISQQSETPNQPRVLRQSEPSFSESTRLSQGVEGVDIQGSSVEYHEAQSYLFQAFTQLKSSR</sequence>
<organism evidence="3 4">
    <name type="scientific">[Emmonsia] crescens</name>
    <dbReference type="NCBI Taxonomy" id="73230"/>
    <lineage>
        <taxon>Eukaryota</taxon>
        <taxon>Fungi</taxon>
        <taxon>Dikarya</taxon>
        <taxon>Ascomycota</taxon>
        <taxon>Pezizomycotina</taxon>
        <taxon>Eurotiomycetes</taxon>
        <taxon>Eurotiomycetidae</taxon>
        <taxon>Onygenales</taxon>
        <taxon>Ajellomycetaceae</taxon>
        <taxon>Emergomyces</taxon>
    </lineage>
</organism>
<dbReference type="EMBL" id="PDND01000024">
    <property type="protein sequence ID" value="PGH35294.1"/>
    <property type="molecule type" value="Genomic_DNA"/>
</dbReference>
<dbReference type="InterPro" id="IPR057684">
    <property type="entry name" value="DUF7924"/>
</dbReference>
<evidence type="ECO:0000313" key="3">
    <source>
        <dbReference type="EMBL" id="PGH35294.1"/>
    </source>
</evidence>
<dbReference type="VEuPathDB" id="FungiDB:EMCG_05150"/>
<evidence type="ECO:0000259" key="2">
    <source>
        <dbReference type="Pfam" id="PF25545"/>
    </source>
</evidence>
<name>A0A2B7ZFP8_9EURO</name>
<dbReference type="Proteomes" id="UP000226031">
    <property type="component" value="Unassembled WGS sequence"/>
</dbReference>
<dbReference type="AlphaFoldDB" id="A0A2B7ZFP8"/>
<reference evidence="3 4" key="1">
    <citation type="submission" date="2017-10" db="EMBL/GenBank/DDBJ databases">
        <title>Comparative genomics in systemic dimorphic fungi from Ajellomycetaceae.</title>
        <authorList>
            <person name="Munoz J.F."/>
            <person name="Mcewen J.G."/>
            <person name="Clay O.K."/>
            <person name="Cuomo C.A."/>
        </authorList>
    </citation>
    <scope>NUCLEOTIDE SEQUENCE [LARGE SCALE GENOMIC DNA]</scope>
    <source>
        <strain evidence="3 4">UAMH4076</strain>
    </source>
</reference>
<evidence type="ECO:0000313" key="4">
    <source>
        <dbReference type="Proteomes" id="UP000226031"/>
    </source>
</evidence>
<gene>
    <name evidence="3" type="ORF">GX50_01874</name>
</gene>
<protein>
    <recommendedName>
        <fullName evidence="2">DUF7924 domain-containing protein</fullName>
    </recommendedName>
</protein>
<dbReference type="PANTHER" id="PTHR42470">
    <property type="entry name" value="VAST DOMAIN-CONTAINING PROTEIN"/>
    <property type="match status" value="1"/>
</dbReference>
<dbReference type="Pfam" id="PF25545">
    <property type="entry name" value="DUF7924"/>
    <property type="match status" value="1"/>
</dbReference>
<keyword evidence="4" id="KW-1185">Reference proteome</keyword>